<dbReference type="Pfam" id="PF13202">
    <property type="entry name" value="EF-hand_5"/>
    <property type="match status" value="4"/>
</dbReference>
<dbReference type="PROSITE" id="PS00018">
    <property type="entry name" value="EF_HAND_1"/>
    <property type="match status" value="2"/>
</dbReference>
<feature type="compositionally biased region" description="Polar residues" evidence="1">
    <location>
        <begin position="455"/>
        <end position="469"/>
    </location>
</feature>
<feature type="chain" id="PRO_5003303200" evidence="2">
    <location>
        <begin position="23"/>
        <end position="510"/>
    </location>
</feature>
<evidence type="ECO:0000313" key="5">
    <source>
        <dbReference type="Proteomes" id="UP000007844"/>
    </source>
</evidence>
<dbReference type="HOGENOM" id="CLU_533942_0_0_7"/>
<dbReference type="PROSITE" id="PS50222">
    <property type="entry name" value="EF_HAND_2"/>
    <property type="match status" value="2"/>
</dbReference>
<dbReference type="AlphaFoldDB" id="F3YWT5"/>
<feature type="compositionally biased region" description="Polar residues" evidence="1">
    <location>
        <begin position="273"/>
        <end position="297"/>
    </location>
</feature>
<feature type="compositionally biased region" description="Basic and acidic residues" evidence="1">
    <location>
        <begin position="369"/>
        <end position="393"/>
    </location>
</feature>
<dbReference type="EMBL" id="CP003221">
    <property type="protein sequence ID" value="EGJ51659.1"/>
    <property type="molecule type" value="Genomic_DNA"/>
</dbReference>
<feature type="compositionally biased region" description="Basic and acidic residues" evidence="1">
    <location>
        <begin position="324"/>
        <end position="336"/>
    </location>
</feature>
<dbReference type="InterPro" id="IPR002048">
    <property type="entry name" value="EF_hand_dom"/>
</dbReference>
<feature type="compositionally biased region" description="Polar residues" evidence="1">
    <location>
        <begin position="246"/>
        <end position="256"/>
    </location>
</feature>
<feature type="signal peptide" evidence="2">
    <location>
        <begin position="1"/>
        <end position="22"/>
    </location>
</feature>
<feature type="compositionally biased region" description="Low complexity" evidence="1">
    <location>
        <begin position="169"/>
        <end position="180"/>
    </location>
</feature>
<feature type="compositionally biased region" description="Low complexity" evidence="1">
    <location>
        <begin position="146"/>
        <end position="157"/>
    </location>
</feature>
<accession>F3YWT5</accession>
<gene>
    <name evidence="4" type="ORF">Desaf_3372</name>
</gene>
<dbReference type="CDD" id="cd00051">
    <property type="entry name" value="EFh"/>
    <property type="match status" value="1"/>
</dbReference>
<organism evidence="4 5">
    <name type="scientific">Desulfocurvibacter africanus subsp. africanus str. Walvis Bay</name>
    <dbReference type="NCBI Taxonomy" id="690850"/>
    <lineage>
        <taxon>Bacteria</taxon>
        <taxon>Pseudomonadati</taxon>
        <taxon>Thermodesulfobacteriota</taxon>
        <taxon>Desulfovibrionia</taxon>
        <taxon>Desulfovibrionales</taxon>
        <taxon>Desulfovibrionaceae</taxon>
        <taxon>Desulfocurvibacter</taxon>
    </lineage>
</organism>
<feature type="compositionally biased region" description="Basic and acidic residues" evidence="1">
    <location>
        <begin position="430"/>
        <end position="454"/>
    </location>
</feature>
<evidence type="ECO:0000313" key="4">
    <source>
        <dbReference type="EMBL" id="EGJ51659.1"/>
    </source>
</evidence>
<feature type="domain" description="EF-hand" evidence="3">
    <location>
        <begin position="226"/>
        <end position="261"/>
    </location>
</feature>
<keyword evidence="5" id="KW-1185">Reference proteome</keyword>
<feature type="region of interest" description="Disordered" evidence="1">
    <location>
        <begin position="22"/>
        <end position="510"/>
    </location>
</feature>
<evidence type="ECO:0000256" key="1">
    <source>
        <dbReference type="SAM" id="MobiDB-lite"/>
    </source>
</evidence>
<dbReference type="Gene3D" id="1.10.238.10">
    <property type="entry name" value="EF-hand"/>
    <property type="match status" value="2"/>
</dbReference>
<dbReference type="KEGG" id="daf:Desaf_3372"/>
<feature type="compositionally biased region" description="Basic and acidic residues" evidence="1">
    <location>
        <begin position="236"/>
        <end position="245"/>
    </location>
</feature>
<dbReference type="SMART" id="SM00054">
    <property type="entry name" value="EFh"/>
    <property type="match status" value="2"/>
</dbReference>
<dbReference type="RefSeq" id="WP_014261279.1">
    <property type="nucleotide sequence ID" value="NC_016629.1"/>
</dbReference>
<name>F3YWT5_DESAF</name>
<dbReference type="SUPFAM" id="SSF47473">
    <property type="entry name" value="EF-hand"/>
    <property type="match status" value="1"/>
</dbReference>
<feature type="domain" description="EF-hand" evidence="3">
    <location>
        <begin position="113"/>
        <end position="148"/>
    </location>
</feature>
<dbReference type="InterPro" id="IPR018247">
    <property type="entry name" value="EF_Hand_1_Ca_BS"/>
</dbReference>
<feature type="compositionally biased region" description="Basic and acidic residues" evidence="1">
    <location>
        <begin position="472"/>
        <end position="493"/>
    </location>
</feature>
<reference evidence="4 5" key="1">
    <citation type="journal article" date="2011" name="J. Bacteriol.">
        <title>Genome sequence of the mercury-methylating and pleomorphic Desulfovibrio africanus Strain Walvis Bay.</title>
        <authorList>
            <person name="Brown S.D."/>
            <person name="Wall J.D."/>
            <person name="Kucken A.M."/>
            <person name="Gilmour C.C."/>
            <person name="Podar M."/>
            <person name="Brandt C.C."/>
            <person name="Teshima H."/>
            <person name="Detter J.C."/>
            <person name="Han C.S."/>
            <person name="Land M.L."/>
            <person name="Lucas S."/>
            <person name="Han J."/>
            <person name="Pennacchio L."/>
            <person name="Nolan M."/>
            <person name="Pitluck S."/>
            <person name="Woyke T."/>
            <person name="Goodwin L."/>
            <person name="Palumbo A.V."/>
            <person name="Elias D.A."/>
        </authorList>
    </citation>
    <scope>NUCLEOTIDE SEQUENCE [LARGE SCALE GENOMIC DNA]</scope>
    <source>
        <strain evidence="4 5">Walvis Bay</strain>
    </source>
</reference>
<feature type="compositionally biased region" description="Polar residues" evidence="1">
    <location>
        <begin position="24"/>
        <end position="49"/>
    </location>
</feature>
<feature type="compositionally biased region" description="Polar residues" evidence="1">
    <location>
        <begin position="497"/>
        <end position="510"/>
    </location>
</feature>
<feature type="compositionally biased region" description="Basic and acidic residues" evidence="1">
    <location>
        <begin position="124"/>
        <end position="140"/>
    </location>
</feature>
<sequence length="510" mass="53500" precursor="true">MKRLLLSITMAAAVASGSQAFAATTSPMNETGQEQTTVGSEVETGQQVETAAPAGDTNFEAEGTDERSGGTGSSVTGLKGESLAGDETSVQERSATEPQEPFSAIDADGDGKLSLSEARTAFEQADKDRSGTVDFGEYRDAMPNIGVGTTELGTTEGDAPAGEAERGAQESQGQSSGQAERAQEQGDEEFQPGEPVKLSDVDQPGRDSSATDAPFAMVDEDRDGQLTPEEVVEAFRQADQDRDRQLSSQEWQQTMSRFGASSGASTIDMGSESGDTSEGQGTSEMGASDSEAPSGQQERSDITVPDTVSEQQGDPSAGDPAYLTDEKESTSERGSEEIPTVDPLAGKVPGTGGALESESEAMGIESGTLDERAAGEAPRSDDAGQTKETRETIVDPEPGNQQLLTPEAERSEEAVDVMSDQAPGETQSSDEARQLIESPEEMKSGAEGTAERATTEGQEAASEQWTGSPDPQKAKEGAVKDWQDYEKTHERAIVRQPESQPGGQAEGQQQ</sequence>
<dbReference type="GO" id="GO:0005509">
    <property type="term" value="F:calcium ion binding"/>
    <property type="evidence" value="ECO:0007669"/>
    <property type="project" value="InterPro"/>
</dbReference>
<evidence type="ECO:0000256" key="2">
    <source>
        <dbReference type="SAM" id="SignalP"/>
    </source>
</evidence>
<dbReference type="Proteomes" id="UP000007844">
    <property type="component" value="Chromosome"/>
</dbReference>
<protein>
    <submittedName>
        <fullName evidence="4">EF hand repeat-containing protein</fullName>
    </submittedName>
</protein>
<dbReference type="InterPro" id="IPR011992">
    <property type="entry name" value="EF-hand-dom_pair"/>
</dbReference>
<evidence type="ECO:0000259" key="3">
    <source>
        <dbReference type="PROSITE" id="PS50222"/>
    </source>
</evidence>
<proteinExistence type="predicted"/>
<keyword evidence="2" id="KW-0732">Signal</keyword>